<dbReference type="RefSeq" id="WP_052675343.1">
    <property type="nucleotide sequence ID" value="NZ_JZSR01000086.1"/>
</dbReference>
<name>A0ABX5GLX0_9GAMM</name>
<dbReference type="Proteomes" id="UP000241190">
    <property type="component" value="Unassembled WGS sequence"/>
</dbReference>
<evidence type="ECO:0000256" key="1">
    <source>
        <dbReference type="SAM" id="SignalP"/>
    </source>
</evidence>
<comment type="caution">
    <text evidence="2">The sequence shown here is derived from an EMBL/GenBank/DDBJ whole genome shotgun (WGS) entry which is preliminary data.</text>
</comment>
<dbReference type="InterPro" id="IPR022293">
    <property type="entry name" value="Integrating-conj_element"/>
</dbReference>
<evidence type="ECO:0000313" key="2">
    <source>
        <dbReference type="EMBL" id="PSW88678.1"/>
    </source>
</evidence>
<proteinExistence type="predicted"/>
<evidence type="ECO:0000313" key="3">
    <source>
        <dbReference type="Proteomes" id="UP000241190"/>
    </source>
</evidence>
<dbReference type="NCBIfam" id="TIGR03759">
    <property type="entry name" value="conj_TIGR03759"/>
    <property type="match status" value="1"/>
</dbReference>
<keyword evidence="3" id="KW-1185">Reference proteome</keyword>
<sequence length="226" mass="26112">MIKHAYLLMLFFISTATFAQEDRIVHDKTVSDTIVHQQQKDAQRFGLSLKEWQRYENVMQSSLGWEMQKSHPIAVLGRTAKTEEDRQRYAIMLVQHEKKVADGLLAFARARTQAWKTLYPNLPIIANSTPERVTLFVSTTCKNCDDVLQQWRRQGVNVDVHVVGAKDDNALRTWAMKAGIRKSDVDAKFITLNHDKGYWFTLAKRKPMPVSMTKTKEGVWQFVDPM</sequence>
<feature type="signal peptide" evidence="1">
    <location>
        <begin position="1"/>
        <end position="19"/>
    </location>
</feature>
<dbReference type="EMBL" id="PYOP01000074">
    <property type="protein sequence ID" value="PSW88678.1"/>
    <property type="molecule type" value="Genomic_DNA"/>
</dbReference>
<reference evidence="2 3" key="1">
    <citation type="submission" date="2018-03" db="EMBL/GenBank/DDBJ databases">
        <title>Whole genome sequencing of Histamine producing bacteria.</title>
        <authorList>
            <person name="Butler K."/>
        </authorList>
    </citation>
    <scope>NUCLEOTIDE SEQUENCE [LARGE SCALE GENOMIC DNA]</scope>
    <source>
        <strain evidence="2 3">ATCC 51761</strain>
    </source>
</reference>
<keyword evidence="1" id="KW-0732">Signal</keyword>
<accession>A0ABX5GLX0</accession>
<organism evidence="2 3">
    <name type="scientific">Photobacterium iliopiscarium</name>
    <dbReference type="NCBI Taxonomy" id="56192"/>
    <lineage>
        <taxon>Bacteria</taxon>
        <taxon>Pseudomonadati</taxon>
        <taxon>Pseudomonadota</taxon>
        <taxon>Gammaproteobacteria</taxon>
        <taxon>Vibrionales</taxon>
        <taxon>Vibrionaceae</taxon>
        <taxon>Photobacterium</taxon>
    </lineage>
</organism>
<feature type="chain" id="PRO_5047309194" evidence="1">
    <location>
        <begin position="20"/>
        <end position="226"/>
    </location>
</feature>
<gene>
    <name evidence="2" type="ORF">C9J52_20355</name>
</gene>
<protein>
    <submittedName>
        <fullName evidence="2">TIGR03759 family integrating conjugative element protein</fullName>
    </submittedName>
</protein>